<dbReference type="RefSeq" id="WP_382420866.1">
    <property type="nucleotide sequence ID" value="NZ_JBHSCW010000001.1"/>
</dbReference>
<feature type="chain" id="PRO_5046713267" evidence="1">
    <location>
        <begin position="23"/>
        <end position="227"/>
    </location>
</feature>
<organism evidence="3 4">
    <name type="scientific">Fodinicurvata halophila</name>
    <dbReference type="NCBI Taxonomy" id="1419723"/>
    <lineage>
        <taxon>Bacteria</taxon>
        <taxon>Pseudomonadati</taxon>
        <taxon>Pseudomonadota</taxon>
        <taxon>Alphaproteobacteria</taxon>
        <taxon>Rhodospirillales</taxon>
        <taxon>Rhodovibrionaceae</taxon>
        <taxon>Fodinicurvata</taxon>
    </lineage>
</organism>
<dbReference type="Proteomes" id="UP001595799">
    <property type="component" value="Unassembled WGS sequence"/>
</dbReference>
<feature type="signal peptide" evidence="1">
    <location>
        <begin position="1"/>
        <end position="22"/>
    </location>
</feature>
<gene>
    <name evidence="3" type="ORF">ACFOW6_03115</name>
</gene>
<accession>A0ABV8UI47</accession>
<dbReference type="Pfam" id="PF13488">
    <property type="entry name" value="Gly-zipper_Omp"/>
    <property type="match status" value="1"/>
</dbReference>
<evidence type="ECO:0000259" key="2">
    <source>
        <dbReference type="Pfam" id="PF13488"/>
    </source>
</evidence>
<dbReference type="PROSITE" id="PS51257">
    <property type="entry name" value="PROKAR_LIPOPROTEIN"/>
    <property type="match status" value="1"/>
</dbReference>
<proteinExistence type="predicted"/>
<dbReference type="InterPro" id="IPR005534">
    <property type="entry name" value="Curli_assmbl/transp-comp_CsgG"/>
</dbReference>
<dbReference type="InterPro" id="IPR039567">
    <property type="entry name" value="Gly-zipper"/>
</dbReference>
<keyword evidence="1" id="KW-0732">Signal</keyword>
<evidence type="ECO:0000256" key="1">
    <source>
        <dbReference type="SAM" id="SignalP"/>
    </source>
</evidence>
<protein>
    <submittedName>
        <fullName evidence="3">CsgG/HfaB family protein</fullName>
    </submittedName>
</protein>
<reference evidence="4" key="1">
    <citation type="journal article" date="2019" name="Int. J. Syst. Evol. Microbiol.">
        <title>The Global Catalogue of Microorganisms (GCM) 10K type strain sequencing project: providing services to taxonomists for standard genome sequencing and annotation.</title>
        <authorList>
            <consortium name="The Broad Institute Genomics Platform"/>
            <consortium name="The Broad Institute Genome Sequencing Center for Infectious Disease"/>
            <person name="Wu L."/>
            <person name="Ma J."/>
        </authorList>
    </citation>
    <scope>NUCLEOTIDE SEQUENCE [LARGE SCALE GENOMIC DNA]</scope>
    <source>
        <strain evidence="4">CECT 8472</strain>
    </source>
</reference>
<evidence type="ECO:0000313" key="3">
    <source>
        <dbReference type="EMBL" id="MFC4350531.1"/>
    </source>
</evidence>
<sequence length="227" mass="23471">MRNGILATIGILFSALVLTSCAQTEGSSSFNQTYNFRDSSRIAVVAVEGLGANEAAQTQVSNMVTQDLMSKGYSPIERQRVREIIDEQDFQLSDRTTASGAARIGRILNTDLAMIISIPSYREDMSLSARAVDVQTAEIVWTGSGSGTTGDGMNQALGAVLGAAAGAATGAAVTEHDTTGALIGGTAGAAGGGLTGAALTPRKEEQMRELVTKVMEGFPSRMTTTGS</sequence>
<evidence type="ECO:0000313" key="4">
    <source>
        <dbReference type="Proteomes" id="UP001595799"/>
    </source>
</evidence>
<keyword evidence="4" id="KW-1185">Reference proteome</keyword>
<dbReference type="Pfam" id="PF03783">
    <property type="entry name" value="CsgG"/>
    <property type="match status" value="1"/>
</dbReference>
<dbReference type="EMBL" id="JBHSCW010000001">
    <property type="protein sequence ID" value="MFC4350531.1"/>
    <property type="molecule type" value="Genomic_DNA"/>
</dbReference>
<feature type="domain" description="Glycine zipper" evidence="2">
    <location>
        <begin position="158"/>
        <end position="199"/>
    </location>
</feature>
<dbReference type="Gene3D" id="3.40.50.10610">
    <property type="entry name" value="ABC-type transport auxiliary lipoprotein component"/>
    <property type="match status" value="1"/>
</dbReference>
<comment type="caution">
    <text evidence="3">The sequence shown here is derived from an EMBL/GenBank/DDBJ whole genome shotgun (WGS) entry which is preliminary data.</text>
</comment>
<name>A0ABV8UI47_9PROT</name>